<evidence type="ECO:0000313" key="1">
    <source>
        <dbReference type="EMBL" id="EFB30657.1"/>
    </source>
</evidence>
<evidence type="ECO:0000313" key="2">
    <source>
        <dbReference type="Proteomes" id="UP000004079"/>
    </source>
</evidence>
<protein>
    <submittedName>
        <fullName evidence="1">Uncharacterized protein</fullName>
    </submittedName>
</protein>
<dbReference type="STRING" id="649760.HMPREF0971_02914"/>
<dbReference type="AlphaFoldDB" id="D1QVD6"/>
<accession>D1QVD6</accession>
<gene>
    <name evidence="1" type="ORF">HMPREF0971_02914</name>
</gene>
<name>D1QVD6_9BACT</name>
<organism evidence="1 2">
    <name type="scientific">Segatella oris F0302</name>
    <dbReference type="NCBI Taxonomy" id="649760"/>
    <lineage>
        <taxon>Bacteria</taxon>
        <taxon>Pseudomonadati</taxon>
        <taxon>Bacteroidota</taxon>
        <taxon>Bacteroidia</taxon>
        <taxon>Bacteroidales</taxon>
        <taxon>Prevotellaceae</taxon>
        <taxon>Segatella</taxon>
    </lineage>
</organism>
<comment type="caution">
    <text evidence="1">The sequence shown here is derived from an EMBL/GenBank/DDBJ whole genome shotgun (WGS) entry which is preliminary data.</text>
</comment>
<sequence length="45" mass="5289">MSAFLRCFVYPPYCQILANKGDSRWFMGINNDILKRKEGRLFCVS</sequence>
<reference evidence="1 2" key="1">
    <citation type="submission" date="2009-11" db="EMBL/GenBank/DDBJ databases">
        <authorList>
            <person name="Weinstock G."/>
            <person name="Sodergren E."/>
            <person name="Clifton S."/>
            <person name="Fulton L."/>
            <person name="Fulton B."/>
            <person name="Courtney L."/>
            <person name="Fronick C."/>
            <person name="Harrison M."/>
            <person name="Strong C."/>
            <person name="Farmer C."/>
            <person name="Delahaunty K."/>
            <person name="Markovic C."/>
            <person name="Hall O."/>
            <person name="Minx P."/>
            <person name="Tomlinson C."/>
            <person name="Mitreva M."/>
            <person name="Nelson J."/>
            <person name="Hou S."/>
            <person name="Wollam A."/>
            <person name="Pepin K.H."/>
            <person name="Johnson M."/>
            <person name="Bhonagiri V."/>
            <person name="Nash W.E."/>
            <person name="Warren W."/>
            <person name="Chinwalla A."/>
            <person name="Mardis E.R."/>
            <person name="Wilson R.K."/>
        </authorList>
    </citation>
    <scope>NUCLEOTIDE SEQUENCE [LARGE SCALE GENOMIC DNA]</scope>
    <source>
        <strain evidence="1 2">F0302</strain>
    </source>
</reference>
<dbReference type="HOGENOM" id="CLU_3203592_0_0_10"/>
<dbReference type="Proteomes" id="UP000004079">
    <property type="component" value="Unassembled WGS sequence"/>
</dbReference>
<dbReference type="EMBL" id="ACUZ02000056">
    <property type="protein sequence ID" value="EFB30657.1"/>
    <property type="molecule type" value="Genomic_DNA"/>
</dbReference>
<proteinExistence type="predicted"/>